<dbReference type="EMBL" id="UYYA01001551">
    <property type="protein sequence ID" value="VDM55486.1"/>
    <property type="molecule type" value="Genomic_DNA"/>
</dbReference>
<evidence type="ECO:0000313" key="2">
    <source>
        <dbReference type="Proteomes" id="UP000267027"/>
    </source>
</evidence>
<dbReference type="Proteomes" id="UP000267027">
    <property type="component" value="Unassembled WGS sequence"/>
</dbReference>
<reference evidence="1 2" key="2">
    <citation type="submission" date="2018-11" db="EMBL/GenBank/DDBJ databases">
        <authorList>
            <consortium name="Pathogen Informatics"/>
        </authorList>
    </citation>
    <scope>NUCLEOTIDE SEQUENCE [LARGE SCALE GENOMIC DNA]</scope>
    <source>
        <strain evidence="1 2">Costa Rica</strain>
    </source>
</reference>
<accession>A0A0R3PHS3</accession>
<organism evidence="3">
    <name type="scientific">Angiostrongylus costaricensis</name>
    <name type="common">Nematode worm</name>
    <dbReference type="NCBI Taxonomy" id="334426"/>
    <lineage>
        <taxon>Eukaryota</taxon>
        <taxon>Metazoa</taxon>
        <taxon>Ecdysozoa</taxon>
        <taxon>Nematoda</taxon>
        <taxon>Chromadorea</taxon>
        <taxon>Rhabditida</taxon>
        <taxon>Rhabditina</taxon>
        <taxon>Rhabditomorpha</taxon>
        <taxon>Strongyloidea</taxon>
        <taxon>Metastrongylidae</taxon>
        <taxon>Angiostrongylus</taxon>
    </lineage>
</organism>
<dbReference type="WBParaSite" id="ACOC_0000390001-mRNA-1">
    <property type="protein sequence ID" value="ACOC_0000390001-mRNA-1"/>
    <property type="gene ID" value="ACOC_0000390001"/>
</dbReference>
<gene>
    <name evidence="1" type="ORF">ACOC_LOCUS3901</name>
</gene>
<evidence type="ECO:0000313" key="1">
    <source>
        <dbReference type="EMBL" id="VDM55486.1"/>
    </source>
</evidence>
<sequence>MEEKPSNSKTKFPEPPQTDLFNSLVGCWEDAVVDNMDEEYDRLIQHLRVSSVKADSSKVTKRRLSSETLGLIRQRGFARAASNRELTSKLAK</sequence>
<dbReference type="OMA" id="DSVCENI"/>
<name>A0A0R3PHS3_ANGCS</name>
<protein>
    <submittedName>
        <fullName evidence="1 3">Uncharacterized protein</fullName>
    </submittedName>
</protein>
<dbReference type="AlphaFoldDB" id="A0A0R3PHS3"/>
<reference evidence="3" key="1">
    <citation type="submission" date="2017-02" db="UniProtKB">
        <authorList>
            <consortium name="WormBaseParasite"/>
        </authorList>
    </citation>
    <scope>IDENTIFICATION</scope>
</reference>
<proteinExistence type="predicted"/>
<evidence type="ECO:0000313" key="3">
    <source>
        <dbReference type="WBParaSite" id="ACOC_0000390001-mRNA-1"/>
    </source>
</evidence>
<dbReference type="OrthoDB" id="5828204at2759"/>
<keyword evidence="2" id="KW-1185">Reference proteome</keyword>